<evidence type="ECO:0000256" key="12">
    <source>
        <dbReference type="SAM" id="Phobius"/>
    </source>
</evidence>
<evidence type="ECO:0000256" key="7">
    <source>
        <dbReference type="ARBA" id="ARBA00023004"/>
    </source>
</evidence>
<reference evidence="13" key="1">
    <citation type="journal article" date="2025" name="Foods">
        <title>Unveiling the Microbial Signatures of Arabica Coffee Cherries: Insights into Ripeness Specific Diversity, Functional Traits, and Implications for Quality and Safety.</title>
        <authorList>
            <consortium name="RefSeq"/>
            <person name="Tenea G.N."/>
            <person name="Cifuentes V."/>
            <person name="Reyes P."/>
            <person name="Cevallos-Vallejos M."/>
        </authorList>
    </citation>
    <scope>NUCLEOTIDE SEQUENCE [LARGE SCALE GENOMIC DNA]</scope>
</reference>
<keyword evidence="5 10" id="KW-0479">Metal-binding</keyword>
<evidence type="ECO:0000313" key="13">
    <source>
        <dbReference type="Proteomes" id="UP001652660"/>
    </source>
</evidence>
<reference evidence="14" key="2">
    <citation type="submission" date="2025-08" db="UniProtKB">
        <authorList>
            <consortium name="RefSeq"/>
        </authorList>
    </citation>
    <scope>IDENTIFICATION</scope>
    <source>
        <tissue evidence="14">Leaves</tissue>
    </source>
</reference>
<feature type="binding site" description="axial binding residue" evidence="10">
    <location>
        <position position="438"/>
    </location>
    <ligand>
        <name>heme</name>
        <dbReference type="ChEBI" id="CHEBI:30413"/>
    </ligand>
    <ligandPart>
        <name>Fe</name>
        <dbReference type="ChEBI" id="CHEBI:18248"/>
    </ligandPart>
</feature>
<dbReference type="GO" id="GO:0016705">
    <property type="term" value="F:oxidoreductase activity, acting on paired donors, with incorporation or reduction of molecular oxygen"/>
    <property type="evidence" value="ECO:0007669"/>
    <property type="project" value="InterPro"/>
</dbReference>
<dbReference type="GO" id="GO:0020037">
    <property type="term" value="F:heme binding"/>
    <property type="evidence" value="ECO:0007669"/>
    <property type="project" value="InterPro"/>
</dbReference>
<evidence type="ECO:0000256" key="1">
    <source>
        <dbReference type="ARBA" id="ARBA00001971"/>
    </source>
</evidence>
<keyword evidence="13" id="KW-1185">Reference proteome</keyword>
<keyword evidence="12" id="KW-1133">Transmembrane helix</keyword>
<keyword evidence="6 11" id="KW-0560">Oxidoreductase</keyword>
<dbReference type="InterPro" id="IPR002401">
    <property type="entry name" value="Cyt_P450_E_grp-I"/>
</dbReference>
<dbReference type="AlphaFoldDB" id="A0A6P6T8Q1"/>
<evidence type="ECO:0000256" key="5">
    <source>
        <dbReference type="ARBA" id="ARBA00022723"/>
    </source>
</evidence>
<accession>A0A6P6T8Q1</accession>
<comment type="similarity">
    <text evidence="3 11">Belongs to the cytochrome P450 family.</text>
</comment>
<evidence type="ECO:0000256" key="8">
    <source>
        <dbReference type="ARBA" id="ARBA00023033"/>
    </source>
</evidence>
<dbReference type="Gene3D" id="1.10.630.10">
    <property type="entry name" value="Cytochrome P450"/>
    <property type="match status" value="1"/>
</dbReference>
<keyword evidence="7 10" id="KW-0408">Iron</keyword>
<evidence type="ECO:0000256" key="9">
    <source>
        <dbReference type="ARBA" id="ARBA00023136"/>
    </source>
</evidence>
<dbReference type="PRINTS" id="PR00385">
    <property type="entry name" value="P450"/>
</dbReference>
<gene>
    <name evidence="14" type="primary">LOC113698521</name>
</gene>
<evidence type="ECO:0000256" key="6">
    <source>
        <dbReference type="ARBA" id="ARBA00023002"/>
    </source>
</evidence>
<evidence type="ECO:0000256" key="11">
    <source>
        <dbReference type="RuleBase" id="RU000461"/>
    </source>
</evidence>
<dbReference type="InterPro" id="IPR001128">
    <property type="entry name" value="Cyt_P450"/>
</dbReference>
<evidence type="ECO:0000256" key="2">
    <source>
        <dbReference type="ARBA" id="ARBA00004370"/>
    </source>
</evidence>
<dbReference type="PROSITE" id="PS00086">
    <property type="entry name" value="CYTOCHROME_P450"/>
    <property type="match status" value="1"/>
</dbReference>
<evidence type="ECO:0000256" key="4">
    <source>
        <dbReference type="ARBA" id="ARBA00022617"/>
    </source>
</evidence>
<evidence type="ECO:0000256" key="3">
    <source>
        <dbReference type="ARBA" id="ARBA00010617"/>
    </source>
</evidence>
<keyword evidence="8 11" id="KW-0503">Monooxygenase</keyword>
<dbReference type="CDD" id="cd11072">
    <property type="entry name" value="CYP71-like"/>
    <property type="match status" value="1"/>
</dbReference>
<comment type="cofactor">
    <cofactor evidence="1 10">
        <name>heme</name>
        <dbReference type="ChEBI" id="CHEBI:30413"/>
    </cofactor>
</comment>
<dbReference type="OrthoDB" id="2789670at2759"/>
<dbReference type="PANTHER" id="PTHR47943:SF2">
    <property type="entry name" value="CYTOCHROME P450"/>
    <property type="match status" value="1"/>
</dbReference>
<organism evidence="13 14">
    <name type="scientific">Coffea arabica</name>
    <name type="common">Arabian coffee</name>
    <dbReference type="NCBI Taxonomy" id="13443"/>
    <lineage>
        <taxon>Eukaryota</taxon>
        <taxon>Viridiplantae</taxon>
        <taxon>Streptophyta</taxon>
        <taxon>Embryophyta</taxon>
        <taxon>Tracheophyta</taxon>
        <taxon>Spermatophyta</taxon>
        <taxon>Magnoliopsida</taxon>
        <taxon>eudicotyledons</taxon>
        <taxon>Gunneridae</taxon>
        <taxon>Pentapetalae</taxon>
        <taxon>asterids</taxon>
        <taxon>lamiids</taxon>
        <taxon>Gentianales</taxon>
        <taxon>Rubiaceae</taxon>
        <taxon>Ixoroideae</taxon>
        <taxon>Gardenieae complex</taxon>
        <taxon>Bertiereae - Coffeeae clade</taxon>
        <taxon>Coffeeae</taxon>
        <taxon>Coffea</taxon>
    </lineage>
</organism>
<keyword evidence="4 10" id="KW-0349">Heme</keyword>
<dbReference type="PANTHER" id="PTHR47943">
    <property type="entry name" value="CYTOCHROME P450 93A3-LIKE"/>
    <property type="match status" value="1"/>
</dbReference>
<protein>
    <submittedName>
        <fullName evidence="14">Cytochrome P450 71AU50-like</fullName>
    </submittedName>
</protein>
<name>A0A6P6T8Q1_COFAR</name>
<evidence type="ECO:0000256" key="10">
    <source>
        <dbReference type="PIRSR" id="PIRSR602401-1"/>
    </source>
</evidence>
<comment type="subcellular location">
    <subcellularLocation>
        <location evidence="2">Membrane</location>
    </subcellularLocation>
</comment>
<sequence length="498" mass="57091">MMSIHWLSTALALAAVWFFLQDLFLMKKKKRFPPGPKGLPVIGNLHLLGKNPHHDLAKLAKKHGPLMYMRFGYVPAIIVSSPEAAEKFLKTYDQVFASRPYHEASWYVSYEQRNLTFGQYGPYWRNMRKLCILQLLSSHKINSFLPMRREEVGTLVKSLKQAASDGAAVDLSAAISSLGANMSCLMIFGKKYMDKDFDDRGFRDVIQEGLHVAAMPNLGDYFPLLGLLDLQRLTRRFKDLAKVFDKFFEKIIDEHLHSQEHKQTKDFVDIMMGIMQSGEAEFEFDRSHVKAILLDLLVASMDTSVTAVEWAISELLRHPEAMRKLQKELEEKVGLERIVEESDIEGLEYLDMVIKESMRLHPVAPLLLPHESMEDCTVDNFHIQKKSRIIINIYTIGRDPNVWPDPETFNPERFKDSNIDLRGQDFRLIPFGSGRRSCPGLQLGLLLVRFVLAQLVHCFNWELADNIQPTDLDMSEAFGLVTSRAKHLKVVPTCRLQE</sequence>
<keyword evidence="9 12" id="KW-0472">Membrane</keyword>
<dbReference type="InterPro" id="IPR036396">
    <property type="entry name" value="Cyt_P450_sf"/>
</dbReference>
<evidence type="ECO:0000313" key="14">
    <source>
        <dbReference type="RefSeq" id="XP_027074166.1"/>
    </source>
</evidence>
<dbReference type="GeneID" id="113698521"/>
<proteinExistence type="inferred from homology"/>
<dbReference type="FunFam" id="1.10.630.10:FF:000011">
    <property type="entry name" value="Cytochrome P450 83B1"/>
    <property type="match status" value="1"/>
</dbReference>
<keyword evidence="12" id="KW-0812">Transmembrane</keyword>
<dbReference type="InterPro" id="IPR017972">
    <property type="entry name" value="Cyt_P450_CS"/>
</dbReference>
<dbReference type="RefSeq" id="XP_027074166.1">
    <property type="nucleotide sequence ID" value="XM_027218365.2"/>
</dbReference>
<feature type="transmembrane region" description="Helical" evidence="12">
    <location>
        <begin position="6"/>
        <end position="25"/>
    </location>
</feature>
<dbReference type="Proteomes" id="UP001652660">
    <property type="component" value="Chromosome 7c"/>
</dbReference>
<dbReference type="PRINTS" id="PR00463">
    <property type="entry name" value="EP450I"/>
</dbReference>
<dbReference type="SUPFAM" id="SSF48264">
    <property type="entry name" value="Cytochrome P450"/>
    <property type="match status" value="1"/>
</dbReference>
<dbReference type="GO" id="GO:0004497">
    <property type="term" value="F:monooxygenase activity"/>
    <property type="evidence" value="ECO:0007669"/>
    <property type="project" value="UniProtKB-KW"/>
</dbReference>
<dbReference type="GO" id="GO:0016020">
    <property type="term" value="C:membrane"/>
    <property type="evidence" value="ECO:0007669"/>
    <property type="project" value="UniProtKB-SubCell"/>
</dbReference>
<dbReference type="GO" id="GO:0005506">
    <property type="term" value="F:iron ion binding"/>
    <property type="evidence" value="ECO:0007669"/>
    <property type="project" value="InterPro"/>
</dbReference>
<dbReference type="Pfam" id="PF00067">
    <property type="entry name" value="p450"/>
    <property type="match status" value="1"/>
</dbReference>